<gene>
    <name evidence="1" type="ORF">LCGC14_1052360</name>
</gene>
<proteinExistence type="predicted"/>
<sequence>MTLINDLKSFSNSDLETELERRERQKTKPEKKAVYVSDWFPLMDLCEYYINSLDGGDYFKDHEHYIFEKAIEITYGKGVWDWIRENENE</sequence>
<protein>
    <submittedName>
        <fullName evidence="1">Uncharacterized protein</fullName>
    </submittedName>
</protein>
<evidence type="ECO:0000313" key="1">
    <source>
        <dbReference type="EMBL" id="KKN08867.1"/>
    </source>
</evidence>
<comment type="caution">
    <text evidence="1">The sequence shown here is derived from an EMBL/GenBank/DDBJ whole genome shotgun (WGS) entry which is preliminary data.</text>
</comment>
<dbReference type="AlphaFoldDB" id="A0A0F9NAC0"/>
<reference evidence="1" key="1">
    <citation type="journal article" date="2015" name="Nature">
        <title>Complex archaea that bridge the gap between prokaryotes and eukaryotes.</title>
        <authorList>
            <person name="Spang A."/>
            <person name="Saw J.H."/>
            <person name="Jorgensen S.L."/>
            <person name="Zaremba-Niedzwiedzka K."/>
            <person name="Martijn J."/>
            <person name="Lind A.E."/>
            <person name="van Eijk R."/>
            <person name="Schleper C."/>
            <person name="Guy L."/>
            <person name="Ettema T.J."/>
        </authorList>
    </citation>
    <scope>NUCLEOTIDE SEQUENCE</scope>
</reference>
<accession>A0A0F9NAC0</accession>
<organism evidence="1">
    <name type="scientific">marine sediment metagenome</name>
    <dbReference type="NCBI Taxonomy" id="412755"/>
    <lineage>
        <taxon>unclassified sequences</taxon>
        <taxon>metagenomes</taxon>
        <taxon>ecological metagenomes</taxon>
    </lineage>
</organism>
<dbReference type="EMBL" id="LAZR01004409">
    <property type="protein sequence ID" value="KKN08867.1"/>
    <property type="molecule type" value="Genomic_DNA"/>
</dbReference>
<name>A0A0F9NAC0_9ZZZZ</name>